<feature type="coiled-coil region" evidence="1">
    <location>
        <begin position="6"/>
        <end position="33"/>
    </location>
</feature>
<proteinExistence type="predicted"/>
<evidence type="ECO:0000313" key="3">
    <source>
        <dbReference type="Proteomes" id="UP001551189"/>
    </source>
</evidence>
<accession>A0ABV3B5L0</accession>
<name>A0ABV3B5L0_9ACTN</name>
<keyword evidence="3" id="KW-1185">Reference proteome</keyword>
<sequence>MTERDLAGARAAHEGAERRVRQARADLRQAGIKAKIALDESSRERGLTLERIAQRMGLQGPALSRLNPQKETTQWKPQGVDAYRAIDEYTGSRFQLVLLRRALDVAMKELKDATDALALAEARADREGSEATLEARHVPQNGADVVVDDVLVDRMYDRVVLDVRVRNAGTQVANITRAVLRITKRRRFLAAYAPSARYDLWIDGDHNECAVAHHLAPAEVDGFLLTLGFAEREIGTSFTAELSLLFNRDRTATSQTIEFDSCFE</sequence>
<dbReference type="Proteomes" id="UP001551189">
    <property type="component" value="Unassembled WGS sequence"/>
</dbReference>
<protein>
    <submittedName>
        <fullName evidence="2">Uncharacterized protein</fullName>
    </submittedName>
</protein>
<comment type="caution">
    <text evidence="2">The sequence shown here is derived from an EMBL/GenBank/DDBJ whole genome shotgun (WGS) entry which is preliminary data.</text>
</comment>
<dbReference type="RefSeq" id="WP_359698642.1">
    <property type="nucleotide sequence ID" value="NZ_JBEYXT010000157.1"/>
</dbReference>
<reference evidence="2 3" key="1">
    <citation type="submission" date="2024-06" db="EMBL/GenBank/DDBJ databases">
        <title>The Natural Products Discovery Center: Release of the First 8490 Sequenced Strains for Exploring Actinobacteria Biosynthetic Diversity.</title>
        <authorList>
            <person name="Kalkreuter E."/>
            <person name="Kautsar S.A."/>
            <person name="Yang D."/>
            <person name="Bader C.D."/>
            <person name="Teijaro C.N."/>
            <person name="Fluegel L."/>
            <person name="Davis C.M."/>
            <person name="Simpson J.R."/>
            <person name="Lauterbach L."/>
            <person name="Steele A.D."/>
            <person name="Gui C."/>
            <person name="Meng S."/>
            <person name="Li G."/>
            <person name="Viehrig K."/>
            <person name="Ye F."/>
            <person name="Su P."/>
            <person name="Kiefer A.F."/>
            <person name="Nichols A."/>
            <person name="Cepeda A.J."/>
            <person name="Yan W."/>
            <person name="Fan B."/>
            <person name="Jiang Y."/>
            <person name="Adhikari A."/>
            <person name="Zheng C.-J."/>
            <person name="Schuster L."/>
            <person name="Cowan T.M."/>
            <person name="Smanski M.J."/>
            <person name="Chevrette M.G."/>
            <person name="De Carvalho L.P.S."/>
            <person name="Shen B."/>
        </authorList>
    </citation>
    <scope>NUCLEOTIDE SEQUENCE [LARGE SCALE GENOMIC DNA]</scope>
    <source>
        <strain evidence="2 3">NPDC046851</strain>
    </source>
</reference>
<feature type="coiled-coil region" evidence="1">
    <location>
        <begin position="96"/>
        <end position="123"/>
    </location>
</feature>
<dbReference type="EMBL" id="JBEYXT010000157">
    <property type="protein sequence ID" value="MEU6804733.1"/>
    <property type="molecule type" value="Genomic_DNA"/>
</dbReference>
<evidence type="ECO:0000256" key="1">
    <source>
        <dbReference type="SAM" id="Coils"/>
    </source>
</evidence>
<gene>
    <name evidence="2" type="ORF">ABZ931_27530</name>
</gene>
<evidence type="ECO:0000313" key="2">
    <source>
        <dbReference type="EMBL" id="MEU6804733.1"/>
    </source>
</evidence>
<keyword evidence="1" id="KW-0175">Coiled coil</keyword>
<organism evidence="2 3">
    <name type="scientific">Streptomyces neyagawaensis</name>
    <dbReference type="NCBI Taxonomy" id="42238"/>
    <lineage>
        <taxon>Bacteria</taxon>
        <taxon>Bacillati</taxon>
        <taxon>Actinomycetota</taxon>
        <taxon>Actinomycetes</taxon>
        <taxon>Kitasatosporales</taxon>
        <taxon>Streptomycetaceae</taxon>
        <taxon>Streptomyces</taxon>
    </lineage>
</organism>